<accession>A0A6C0R0P5</accession>
<keyword evidence="2" id="KW-0808">Transferase</keyword>
<dbReference type="Pfam" id="PF00156">
    <property type="entry name" value="Pribosyltran"/>
    <property type="match status" value="1"/>
</dbReference>
<sequence>MITLFADNKNIEVEWLEHSDGALTCKIDTAIYKVKGTLYFNVCPTTPCKQVREEIDLIYNSLWLMGCEDLERELHLPYLPYARADRMFEEGNPEPLKVFMETVFPFFSKVHLYDVHNLNEIKGQWMFNTEVSHTDQTSCFQYTCKRHDGYAQKWDYVISPDKGATEKAKKIGEVLGIPVVQASKERDISTGRIIKTELDTTLPVGSRVIIVDDIGDYCGTHIALGEILKEMGCTVDLYVTHLIAPKGLSKLRGIFDKVYCYQTVGGYINKTDVMEFNDGKLY</sequence>
<organism evidence="2 3">
    <name type="scientific">Alteromonas phage vB_AmeM_PT11-V22</name>
    <dbReference type="NCBI Taxonomy" id="2704031"/>
    <lineage>
        <taxon>Viruses</taxon>
        <taxon>Duplodnaviria</taxon>
        <taxon>Heunggongvirae</taxon>
        <taxon>Uroviricota</taxon>
        <taxon>Caudoviricetes</taxon>
        <taxon>Myoalterovirus</taxon>
        <taxon>Myoalterovirus PT11V22</taxon>
    </lineage>
</organism>
<dbReference type="GeneID" id="55626462"/>
<dbReference type="GO" id="GO:0016301">
    <property type="term" value="F:kinase activity"/>
    <property type="evidence" value="ECO:0007669"/>
    <property type="project" value="UniProtKB-KW"/>
</dbReference>
<dbReference type="Gene3D" id="3.40.50.2020">
    <property type="match status" value="2"/>
</dbReference>
<evidence type="ECO:0000313" key="3">
    <source>
        <dbReference type="Proteomes" id="UP000479357"/>
    </source>
</evidence>
<keyword evidence="3" id="KW-1185">Reference proteome</keyword>
<dbReference type="InterPro" id="IPR005946">
    <property type="entry name" value="Rib-P_diPkinase"/>
</dbReference>
<dbReference type="CDD" id="cd06223">
    <property type="entry name" value="PRTases_typeI"/>
    <property type="match status" value="1"/>
</dbReference>
<dbReference type="InterPro" id="IPR000836">
    <property type="entry name" value="PRTase_dom"/>
</dbReference>
<evidence type="ECO:0000313" key="2">
    <source>
        <dbReference type="EMBL" id="QHZ59799.1"/>
    </source>
</evidence>
<feature type="domain" description="Phosphoribosyltransferase" evidence="1">
    <location>
        <begin position="145"/>
        <end position="241"/>
    </location>
</feature>
<dbReference type="SUPFAM" id="SSF53271">
    <property type="entry name" value="PRTase-like"/>
    <property type="match status" value="1"/>
</dbReference>
<evidence type="ECO:0000259" key="1">
    <source>
        <dbReference type="Pfam" id="PF00156"/>
    </source>
</evidence>
<proteinExistence type="predicted"/>
<dbReference type="InterPro" id="IPR029057">
    <property type="entry name" value="PRTase-like"/>
</dbReference>
<dbReference type="GO" id="GO:0002189">
    <property type="term" value="C:ribose phosphate diphosphokinase complex"/>
    <property type="evidence" value="ECO:0007669"/>
    <property type="project" value="TreeGrafter"/>
</dbReference>
<dbReference type="GO" id="GO:0000287">
    <property type="term" value="F:magnesium ion binding"/>
    <property type="evidence" value="ECO:0007669"/>
    <property type="project" value="InterPro"/>
</dbReference>
<dbReference type="Proteomes" id="UP000479357">
    <property type="component" value="Segment"/>
</dbReference>
<keyword evidence="2" id="KW-0418">Kinase</keyword>
<protein>
    <submittedName>
        <fullName evidence="2">Ribose-phosphate pyrophosphokinase</fullName>
    </submittedName>
</protein>
<name>A0A6C0R0P5_9CAUD</name>
<dbReference type="PANTHER" id="PTHR10210:SF45">
    <property type="entry name" value="RIBOSE-PHOSPHATE PYROPHOSPHOKINASE 3, CHLOROPLASTIC"/>
    <property type="match status" value="1"/>
</dbReference>
<dbReference type="EMBL" id="MN877442">
    <property type="protein sequence ID" value="QHZ59799.1"/>
    <property type="molecule type" value="Genomic_DNA"/>
</dbReference>
<dbReference type="GO" id="GO:0006015">
    <property type="term" value="P:5-phosphoribose 1-diphosphate biosynthetic process"/>
    <property type="evidence" value="ECO:0007669"/>
    <property type="project" value="TreeGrafter"/>
</dbReference>
<reference evidence="2 3" key="1">
    <citation type="submission" date="2019-12" db="EMBL/GenBank/DDBJ databases">
        <title>Alteromonas phage V22 represents a new genus of marine bacteriophages that requires a novel tail fiber chaperone for host recognition.</title>
        <authorList>
            <person name="Gonzalez-Serrano R."/>
            <person name="Dunne M."/>
            <person name="Rosselli R."/>
            <person name="Martin-Cuadrado A.-B."/>
            <person name="Grosboillot V."/>
            <person name="Zinsli L."/>
            <person name="Roda-Garcia J.J."/>
            <person name="Loessner M.J."/>
            <person name="Rodriguez-Valera F."/>
        </authorList>
    </citation>
    <scope>NUCLEOTIDE SEQUENCE [LARGE SCALE GENOMIC DNA]</scope>
</reference>
<dbReference type="KEGG" id="vg:55626462"/>
<dbReference type="RefSeq" id="YP_009855722.1">
    <property type="nucleotide sequence ID" value="NC_048847.1"/>
</dbReference>
<dbReference type="GO" id="GO:0006164">
    <property type="term" value="P:purine nucleotide biosynthetic process"/>
    <property type="evidence" value="ECO:0007669"/>
    <property type="project" value="TreeGrafter"/>
</dbReference>
<dbReference type="PANTHER" id="PTHR10210">
    <property type="entry name" value="RIBOSE-PHOSPHATE DIPHOSPHOKINASE FAMILY MEMBER"/>
    <property type="match status" value="1"/>
</dbReference>